<comment type="caution">
    <text evidence="1">The sequence shown here is derived from an EMBL/GenBank/DDBJ whole genome shotgun (WGS) entry which is preliminary data.</text>
</comment>
<dbReference type="AlphaFoldDB" id="A0A8J2NQT6"/>
<evidence type="ECO:0000313" key="1">
    <source>
        <dbReference type="EMBL" id="CAG7722312.1"/>
    </source>
</evidence>
<gene>
    <name evidence="1" type="ORF">AFUS01_LOCUS11455</name>
</gene>
<sequence>MFDQSVTHKPLTQEWKIFNCRINLLELFSSDSSTVKIIIEFFLIFGQGPMFAMEIAEEECISLLKTLTPRAGTYKGSSASVFPIGVENVIQRGTPYLHALDGMQIGLFDN</sequence>
<evidence type="ECO:0000313" key="2">
    <source>
        <dbReference type="Proteomes" id="UP000708208"/>
    </source>
</evidence>
<name>A0A8J2NQT6_9HEXA</name>
<dbReference type="EMBL" id="CAJVCH010088071">
    <property type="protein sequence ID" value="CAG7722312.1"/>
    <property type="molecule type" value="Genomic_DNA"/>
</dbReference>
<organism evidence="1 2">
    <name type="scientific">Allacma fusca</name>
    <dbReference type="NCBI Taxonomy" id="39272"/>
    <lineage>
        <taxon>Eukaryota</taxon>
        <taxon>Metazoa</taxon>
        <taxon>Ecdysozoa</taxon>
        <taxon>Arthropoda</taxon>
        <taxon>Hexapoda</taxon>
        <taxon>Collembola</taxon>
        <taxon>Symphypleona</taxon>
        <taxon>Sminthuridae</taxon>
        <taxon>Allacma</taxon>
    </lineage>
</organism>
<proteinExistence type="predicted"/>
<keyword evidence="2" id="KW-1185">Reference proteome</keyword>
<reference evidence="1" key="1">
    <citation type="submission" date="2021-06" db="EMBL/GenBank/DDBJ databases">
        <authorList>
            <person name="Hodson N. C."/>
            <person name="Mongue J. A."/>
            <person name="Jaron S. K."/>
        </authorList>
    </citation>
    <scope>NUCLEOTIDE SEQUENCE</scope>
</reference>
<dbReference type="Proteomes" id="UP000708208">
    <property type="component" value="Unassembled WGS sequence"/>
</dbReference>
<protein>
    <submittedName>
        <fullName evidence="1">Uncharacterized protein</fullName>
    </submittedName>
</protein>
<accession>A0A8J2NQT6</accession>